<dbReference type="EMBL" id="OU895879">
    <property type="protein sequence ID" value="CAG9806792.1"/>
    <property type="molecule type" value="Genomic_DNA"/>
</dbReference>
<dbReference type="Gene3D" id="3.60.21.10">
    <property type="match status" value="1"/>
</dbReference>
<dbReference type="GO" id="GO:0046513">
    <property type="term" value="P:ceramide biosynthetic process"/>
    <property type="evidence" value="ECO:0007669"/>
    <property type="project" value="TreeGrafter"/>
</dbReference>
<evidence type="ECO:0000256" key="3">
    <source>
        <dbReference type="ARBA" id="ARBA00022525"/>
    </source>
</evidence>
<dbReference type="Pfam" id="PF00149">
    <property type="entry name" value="Metallophos"/>
    <property type="match status" value="1"/>
</dbReference>
<evidence type="ECO:0000256" key="14">
    <source>
        <dbReference type="SAM" id="SignalP"/>
    </source>
</evidence>
<dbReference type="GO" id="GO:0006685">
    <property type="term" value="P:sphingomyelin catabolic process"/>
    <property type="evidence" value="ECO:0007669"/>
    <property type="project" value="UniProtKB-UniRule"/>
</dbReference>
<feature type="disulfide bond" evidence="13">
    <location>
        <begin position="232"/>
        <end position="237"/>
    </location>
</feature>
<dbReference type="Pfam" id="PF19272">
    <property type="entry name" value="ASMase_C"/>
    <property type="match status" value="1"/>
</dbReference>
<dbReference type="InterPro" id="IPR008139">
    <property type="entry name" value="SaposinB_dom"/>
</dbReference>
<dbReference type="PROSITE" id="PS50015">
    <property type="entry name" value="SAP_B"/>
    <property type="match status" value="1"/>
</dbReference>
<dbReference type="GO" id="GO:0005764">
    <property type="term" value="C:lysosome"/>
    <property type="evidence" value="ECO:0007669"/>
    <property type="project" value="TreeGrafter"/>
</dbReference>
<reference evidence="16" key="2">
    <citation type="submission" date="2022-10" db="EMBL/GenBank/DDBJ databases">
        <authorList>
            <consortium name="ENA_rothamsted_submissions"/>
            <consortium name="culmorum"/>
            <person name="King R."/>
        </authorList>
    </citation>
    <scope>NUCLEOTIDE SEQUENCE</scope>
</reference>
<evidence type="ECO:0000256" key="12">
    <source>
        <dbReference type="PIRSR" id="PIRSR000948-1"/>
    </source>
</evidence>
<dbReference type="EC" id="3.1.4.12" evidence="11"/>
<evidence type="ECO:0000256" key="8">
    <source>
        <dbReference type="ARBA" id="ARBA00023157"/>
    </source>
</evidence>
<dbReference type="PIRSF" id="PIRSF000948">
    <property type="entry name" value="Sphingomy_PDE"/>
    <property type="match status" value="1"/>
</dbReference>
<evidence type="ECO:0000256" key="7">
    <source>
        <dbReference type="ARBA" id="ARBA00022833"/>
    </source>
</evidence>
<evidence type="ECO:0000256" key="4">
    <source>
        <dbReference type="ARBA" id="ARBA00022723"/>
    </source>
</evidence>
<evidence type="ECO:0000256" key="10">
    <source>
        <dbReference type="ARBA" id="ARBA00047268"/>
    </source>
</evidence>
<evidence type="ECO:0000256" key="2">
    <source>
        <dbReference type="ARBA" id="ARBA00008234"/>
    </source>
</evidence>
<dbReference type="PANTHER" id="PTHR10340:SF29">
    <property type="entry name" value="SPHINGOMYELIN PHOSPHODIESTERASE"/>
    <property type="match status" value="1"/>
</dbReference>
<feature type="binding site" evidence="12">
    <location>
        <position position="217"/>
    </location>
    <ligand>
        <name>Zn(2+)</name>
        <dbReference type="ChEBI" id="CHEBI:29105"/>
        <label>1</label>
    </ligand>
</feature>
<evidence type="ECO:0000256" key="13">
    <source>
        <dbReference type="PIRSR" id="PIRSR000948-2"/>
    </source>
</evidence>
<comment type="similarity">
    <text evidence="2 11">Belongs to the acid sphingomyelinase family.</text>
</comment>
<keyword evidence="3" id="KW-0964">Secreted</keyword>
<keyword evidence="7 12" id="KW-0862">Zinc</keyword>
<dbReference type="InterPro" id="IPR029052">
    <property type="entry name" value="Metallo-depent_PP-like"/>
</dbReference>
<dbReference type="GO" id="GO:0005615">
    <property type="term" value="C:extracellular space"/>
    <property type="evidence" value="ECO:0007669"/>
    <property type="project" value="TreeGrafter"/>
</dbReference>
<dbReference type="InterPro" id="IPR042283">
    <property type="entry name" value="GpdQ_catalytic"/>
</dbReference>
<protein>
    <recommendedName>
        <fullName evidence="11">Sphingomyelin phosphodiesterase</fullName>
        <ecNumber evidence="11">3.1.4.12</ecNumber>
    </recommendedName>
</protein>
<feature type="binding site" evidence="12">
    <location>
        <position position="290"/>
    </location>
    <ligand>
        <name>Zn(2+)</name>
        <dbReference type="ChEBI" id="CHEBI:29105"/>
        <label>1</label>
    </ligand>
</feature>
<dbReference type="GO" id="GO:0061750">
    <property type="term" value="F:acid sphingomyelin phosphodiesterase activity"/>
    <property type="evidence" value="ECO:0007669"/>
    <property type="project" value="TreeGrafter"/>
</dbReference>
<feature type="chain" id="PRO_5040375336" description="Sphingomyelin phosphodiesterase" evidence="14">
    <location>
        <begin position="26"/>
        <end position="632"/>
    </location>
</feature>
<keyword evidence="8 13" id="KW-1015">Disulfide bond</keyword>
<dbReference type="InterPro" id="IPR045473">
    <property type="entry name" value="ASM_C"/>
</dbReference>
<evidence type="ECO:0000256" key="1">
    <source>
        <dbReference type="ARBA" id="ARBA00004613"/>
    </source>
</evidence>
<comment type="catalytic activity">
    <reaction evidence="10">
        <text>a sphingomyelin + H2O = phosphocholine + an N-acylsphing-4-enine + H(+)</text>
        <dbReference type="Rhea" id="RHEA:19253"/>
        <dbReference type="ChEBI" id="CHEBI:15377"/>
        <dbReference type="ChEBI" id="CHEBI:15378"/>
        <dbReference type="ChEBI" id="CHEBI:17636"/>
        <dbReference type="ChEBI" id="CHEBI:52639"/>
        <dbReference type="ChEBI" id="CHEBI:295975"/>
        <dbReference type="EC" id="3.1.4.12"/>
    </reaction>
    <physiologicalReaction direction="left-to-right" evidence="10">
        <dbReference type="Rhea" id="RHEA:19254"/>
    </physiologicalReaction>
</comment>
<dbReference type="GO" id="GO:0046872">
    <property type="term" value="F:metal ion binding"/>
    <property type="evidence" value="ECO:0007669"/>
    <property type="project" value="UniProtKB-KW"/>
</dbReference>
<dbReference type="InterPro" id="IPR004843">
    <property type="entry name" value="Calcineurin-like_PHP"/>
</dbReference>
<evidence type="ECO:0000313" key="16">
    <source>
        <dbReference type="EMBL" id="CAG9806792.1"/>
    </source>
</evidence>
<feature type="disulfide bond" evidence="13">
    <location>
        <begin position="101"/>
        <end position="168"/>
    </location>
</feature>
<comment type="cofactor">
    <cofactor evidence="12">
        <name>Zn(2+)</name>
        <dbReference type="ChEBI" id="CHEBI:29105"/>
    </cofactor>
    <text evidence="12">Binds 2 Zn(2+) ions per subunit.</text>
</comment>
<dbReference type="Gene3D" id="3.60.21.40">
    <property type="entry name" value="GpdQ, catalytic alpha/beta sandwich domain"/>
    <property type="match status" value="1"/>
</dbReference>
<evidence type="ECO:0000259" key="15">
    <source>
        <dbReference type="PROSITE" id="PS50015"/>
    </source>
</evidence>
<gene>
    <name evidence="16" type="ORF">CHIRRI_LOCUS9647</name>
</gene>
<feature type="binding site" evidence="12">
    <location>
        <position position="473"/>
    </location>
    <ligand>
        <name>Zn(2+)</name>
        <dbReference type="ChEBI" id="CHEBI:29105"/>
        <label>2</label>
    </ligand>
</feature>
<feature type="disulfide bond" evidence="13">
    <location>
        <begin position="600"/>
        <end position="604"/>
    </location>
</feature>
<feature type="binding site" evidence="12">
    <location>
        <position position="290"/>
    </location>
    <ligand>
        <name>Zn(2+)</name>
        <dbReference type="ChEBI" id="CHEBI:29105"/>
        <label>2</label>
    </ligand>
</feature>
<comment type="subcellular location">
    <subcellularLocation>
        <location evidence="1">Secreted</location>
    </subcellularLocation>
</comment>
<feature type="signal peptide" evidence="14">
    <location>
        <begin position="1"/>
        <end position="25"/>
    </location>
</feature>
<dbReference type="InterPro" id="IPR041805">
    <property type="entry name" value="ASMase/PPN1_MPP"/>
</dbReference>
<dbReference type="AlphaFoldDB" id="A0A9N9WVA3"/>
<evidence type="ECO:0000313" key="17">
    <source>
        <dbReference type="Proteomes" id="UP001153620"/>
    </source>
</evidence>
<dbReference type="GO" id="GO:0016798">
    <property type="term" value="F:hydrolase activity, acting on glycosyl bonds"/>
    <property type="evidence" value="ECO:0007669"/>
    <property type="project" value="UniProtKB-KW"/>
</dbReference>
<feature type="binding site" evidence="12">
    <location>
        <position position="219"/>
    </location>
    <ligand>
        <name>Zn(2+)</name>
        <dbReference type="ChEBI" id="CHEBI:29105"/>
        <label>1</label>
    </ligand>
</feature>
<sequence length="632" mass="71912">MRTSGIEMELKLGFLLLCILYCTSAYRIRTEEEIANRENMLKHIDSFTELFISEYTNFTRTGIQTPTLESMMKMMQIPKEFATEEVGDLDAEAAIMTCVACRSTFALMLNQYRTGQRDREQLTQDSITLCLQLTSYSIIVCEGAVRKFVDIVLFIVDSRPSLTANQMCSIVLAPDCGDPDPIYDFTINVSPGQPITGPKTAFTPRNSNEMKILHFTDIHYDPNYLVGGFANCADPICCRRVNGLAPNPEDRAGQWGDYRSCGTPWQSVEDALRSANAQHPDADMVYVTGDYVDHGIWETTQAGNTQIFDRLYAMFRTVFGNKPVFIVLGNHEANPTNQFAPPHITDPNLATHWLYQHAATAWSHWLPASTQATIRRGGYYTALSPDSRLRIIGLNNNDCYNLNFWMMYSTDQIAEQLQWFHDTLLAAERAGEMVHVVTHMSSGGSSCSRWWSREYRRVIERFHRIIGAQFFGHSHQDDVVVFYARDQHTVAINAGWVGGTVTTHSGHSPNYNVYHVDRVHFQVNEKESWSYNMNEANLNPATSPVWRQLYQFTQHFGISNTSPASLDNFVSNILSRSRRLLTDYYGFRMSNSPFILARGCDDNCLRNSLCRIVSNEVSDNRKCDEIRNFPLT</sequence>
<keyword evidence="5 14" id="KW-0732">Signal</keyword>
<feature type="binding site" evidence="12">
    <location>
        <position position="475"/>
    </location>
    <ligand>
        <name>Zn(2+)</name>
        <dbReference type="ChEBI" id="CHEBI:29105"/>
        <label>1</label>
    </ligand>
</feature>
<dbReference type="InterPro" id="IPR011160">
    <property type="entry name" value="Sphingomy_PDE"/>
</dbReference>
<proteinExistence type="inferred from homology"/>
<feature type="binding site" evidence="12">
    <location>
        <position position="439"/>
    </location>
    <ligand>
        <name>Zn(2+)</name>
        <dbReference type="ChEBI" id="CHEBI:29105"/>
        <label>2</label>
    </ligand>
</feature>
<feature type="domain" description="Saposin B-type" evidence="15">
    <location>
        <begin position="94"/>
        <end position="180"/>
    </location>
</feature>
<keyword evidence="17" id="KW-1185">Reference proteome</keyword>
<keyword evidence="6 11" id="KW-0378">Hydrolase</keyword>
<evidence type="ECO:0000256" key="11">
    <source>
        <dbReference type="PIRNR" id="PIRNR000948"/>
    </source>
</evidence>
<dbReference type="SUPFAM" id="SSF56300">
    <property type="entry name" value="Metallo-dependent phosphatases"/>
    <property type="match status" value="1"/>
</dbReference>
<organism evidence="16 17">
    <name type="scientific">Chironomus riparius</name>
    <dbReference type="NCBI Taxonomy" id="315576"/>
    <lineage>
        <taxon>Eukaryota</taxon>
        <taxon>Metazoa</taxon>
        <taxon>Ecdysozoa</taxon>
        <taxon>Arthropoda</taxon>
        <taxon>Hexapoda</taxon>
        <taxon>Insecta</taxon>
        <taxon>Pterygota</taxon>
        <taxon>Neoptera</taxon>
        <taxon>Endopterygota</taxon>
        <taxon>Diptera</taxon>
        <taxon>Nematocera</taxon>
        <taxon>Chironomoidea</taxon>
        <taxon>Chironomidae</taxon>
        <taxon>Chironominae</taxon>
        <taxon>Chironomus</taxon>
    </lineage>
</organism>
<evidence type="ECO:0000256" key="9">
    <source>
        <dbReference type="ARBA" id="ARBA00023180"/>
    </source>
</evidence>
<dbReference type="PANTHER" id="PTHR10340">
    <property type="entry name" value="SPHINGOMYELIN PHOSPHODIESTERASE"/>
    <property type="match status" value="1"/>
</dbReference>
<feature type="disulfide bond" evidence="13">
    <location>
        <begin position="399"/>
        <end position="447"/>
    </location>
</feature>
<feature type="disulfide bond" evidence="13">
    <location>
        <begin position="98"/>
        <end position="176"/>
    </location>
</feature>
<comment type="function">
    <text evidence="11">Converts sphingomyelin to ceramide.</text>
</comment>
<dbReference type="OrthoDB" id="282973at2759"/>
<feature type="disulfide bond" evidence="13">
    <location>
        <begin position="238"/>
        <end position="261"/>
    </location>
</feature>
<reference evidence="16" key="1">
    <citation type="submission" date="2022-01" db="EMBL/GenBank/DDBJ databases">
        <authorList>
            <person name="King R."/>
        </authorList>
    </citation>
    <scope>NUCLEOTIDE SEQUENCE</scope>
</reference>
<feature type="disulfide bond" evidence="13">
    <location>
        <begin position="130"/>
        <end position="141"/>
    </location>
</feature>
<evidence type="ECO:0000256" key="5">
    <source>
        <dbReference type="ARBA" id="ARBA00022729"/>
    </source>
</evidence>
<dbReference type="GO" id="GO:0016020">
    <property type="term" value="C:membrane"/>
    <property type="evidence" value="ECO:0007669"/>
    <property type="project" value="GOC"/>
</dbReference>
<accession>A0A9N9WVA3</accession>
<keyword evidence="4 12" id="KW-0479">Metal-binding</keyword>
<keyword evidence="11" id="KW-0326">Glycosidase</keyword>
<dbReference type="Proteomes" id="UP001153620">
    <property type="component" value="Chromosome 3"/>
</dbReference>
<feature type="binding site" evidence="12">
    <location>
        <position position="330"/>
    </location>
    <ligand>
        <name>Zn(2+)</name>
        <dbReference type="ChEBI" id="CHEBI:29105"/>
        <label>2</label>
    </ligand>
</feature>
<evidence type="ECO:0000256" key="6">
    <source>
        <dbReference type="ARBA" id="ARBA00022801"/>
    </source>
</evidence>
<dbReference type="CDD" id="cd00842">
    <property type="entry name" value="MPP_ASMase"/>
    <property type="match status" value="1"/>
</dbReference>
<name>A0A9N9WVA3_9DIPT</name>
<keyword evidence="9" id="KW-0325">Glycoprotein</keyword>